<gene>
    <name evidence="1" type="ORF">NUW54_g14479</name>
</gene>
<dbReference type="Proteomes" id="UP001144978">
    <property type="component" value="Unassembled WGS sequence"/>
</dbReference>
<protein>
    <submittedName>
        <fullName evidence="1">Uncharacterized protein</fullName>
    </submittedName>
</protein>
<proteinExistence type="predicted"/>
<comment type="caution">
    <text evidence="1">The sequence shown here is derived from an EMBL/GenBank/DDBJ whole genome shotgun (WGS) entry which is preliminary data.</text>
</comment>
<dbReference type="EMBL" id="JANSHE010007513">
    <property type="protein sequence ID" value="KAJ2959422.1"/>
    <property type="molecule type" value="Genomic_DNA"/>
</dbReference>
<evidence type="ECO:0000313" key="2">
    <source>
        <dbReference type="Proteomes" id="UP001144978"/>
    </source>
</evidence>
<organism evidence="1 2">
    <name type="scientific">Trametes sanguinea</name>
    <dbReference type="NCBI Taxonomy" id="158606"/>
    <lineage>
        <taxon>Eukaryota</taxon>
        <taxon>Fungi</taxon>
        <taxon>Dikarya</taxon>
        <taxon>Basidiomycota</taxon>
        <taxon>Agaricomycotina</taxon>
        <taxon>Agaricomycetes</taxon>
        <taxon>Polyporales</taxon>
        <taxon>Polyporaceae</taxon>
        <taxon>Trametes</taxon>
    </lineage>
</organism>
<sequence length="196" mass="21901">MTEVYLAFQVSTPGPIDSSGDDLADIIYSPEEPVPLQRIHRHLHALPRLTYRFGDLVSVCCRGPEDLQSILSSIATSESQKSTGVYVQTIRGGYPYSPEQGLQLATAIAQQIDNTPPEDVNDYITVLALVHSVLPDSRTDLGFMRILNKNIPDAGYAFFLGTTRRHAVELPREEIDRACAELHAHWRPTHCRMVYP</sequence>
<keyword evidence="2" id="KW-1185">Reference proteome</keyword>
<name>A0ACC1MCZ0_9APHY</name>
<evidence type="ECO:0000313" key="1">
    <source>
        <dbReference type="EMBL" id="KAJ2959422.1"/>
    </source>
</evidence>
<accession>A0ACC1MCZ0</accession>
<reference evidence="1" key="1">
    <citation type="submission" date="2022-08" db="EMBL/GenBank/DDBJ databases">
        <title>Genome Sequence of Pycnoporus sanguineus.</title>
        <authorList>
            <person name="Buettner E."/>
        </authorList>
    </citation>
    <scope>NUCLEOTIDE SEQUENCE</scope>
    <source>
        <strain evidence="1">CG-C14</strain>
    </source>
</reference>